<comment type="similarity">
    <text evidence="9">Belongs to the FtsQ/DivIB family. FtsQ subfamily.</text>
</comment>
<accession>A0A8J3H9U5</accession>
<keyword evidence="6 9" id="KW-1133">Transmembrane helix</keyword>
<protein>
    <recommendedName>
        <fullName evidence="9">Cell division protein FtsQ</fullName>
    </recommendedName>
</protein>
<dbReference type="InterPro" id="IPR045335">
    <property type="entry name" value="FtsQ_C_sf"/>
</dbReference>
<dbReference type="Pfam" id="PF03799">
    <property type="entry name" value="FtsQ_DivIB_C"/>
    <property type="match status" value="1"/>
</dbReference>
<dbReference type="PROSITE" id="PS51779">
    <property type="entry name" value="POTRA"/>
    <property type="match status" value="1"/>
</dbReference>
<reference evidence="12" key="2">
    <citation type="submission" date="2020-09" db="EMBL/GenBank/DDBJ databases">
        <authorList>
            <person name="Sun Q."/>
            <person name="Zhou Y."/>
        </authorList>
    </citation>
    <scope>NUCLEOTIDE SEQUENCE</scope>
    <source>
        <strain evidence="12">CGMCC 1.7081</strain>
    </source>
</reference>
<evidence type="ECO:0000313" key="12">
    <source>
        <dbReference type="EMBL" id="GHG95676.1"/>
    </source>
</evidence>
<dbReference type="InterPro" id="IPR026579">
    <property type="entry name" value="FtsQ"/>
</dbReference>
<evidence type="ECO:0000256" key="7">
    <source>
        <dbReference type="ARBA" id="ARBA00023136"/>
    </source>
</evidence>
<evidence type="ECO:0000256" key="10">
    <source>
        <dbReference type="SAM" id="MobiDB-lite"/>
    </source>
</evidence>
<evidence type="ECO:0000313" key="13">
    <source>
        <dbReference type="Proteomes" id="UP000611500"/>
    </source>
</evidence>
<dbReference type="Proteomes" id="UP000611500">
    <property type="component" value="Unassembled WGS sequence"/>
</dbReference>
<dbReference type="GO" id="GO:0043093">
    <property type="term" value="P:FtsZ-dependent cytokinesis"/>
    <property type="evidence" value="ECO:0007669"/>
    <property type="project" value="UniProtKB-UniRule"/>
</dbReference>
<organism evidence="12 13">
    <name type="scientific">Pseudodonghicola xiamenensis</name>
    <dbReference type="NCBI Taxonomy" id="337702"/>
    <lineage>
        <taxon>Bacteria</taxon>
        <taxon>Pseudomonadati</taxon>
        <taxon>Pseudomonadota</taxon>
        <taxon>Alphaproteobacteria</taxon>
        <taxon>Rhodobacterales</taxon>
        <taxon>Paracoccaceae</taxon>
        <taxon>Pseudodonghicola</taxon>
    </lineage>
</organism>
<name>A0A8J3H9U5_9RHOB</name>
<evidence type="ECO:0000256" key="5">
    <source>
        <dbReference type="ARBA" id="ARBA00022692"/>
    </source>
</evidence>
<keyword evidence="13" id="KW-1185">Reference proteome</keyword>
<reference evidence="12" key="1">
    <citation type="journal article" date="2014" name="Int. J. Syst. Evol. Microbiol.">
        <title>Complete genome sequence of Corynebacterium casei LMG S-19264T (=DSM 44701T), isolated from a smear-ripened cheese.</title>
        <authorList>
            <consortium name="US DOE Joint Genome Institute (JGI-PGF)"/>
            <person name="Walter F."/>
            <person name="Albersmeier A."/>
            <person name="Kalinowski J."/>
            <person name="Ruckert C."/>
        </authorList>
    </citation>
    <scope>NUCLEOTIDE SEQUENCE</scope>
    <source>
        <strain evidence="12">CGMCC 1.7081</strain>
    </source>
</reference>
<keyword evidence="4 9" id="KW-0132">Cell division</keyword>
<evidence type="ECO:0000256" key="3">
    <source>
        <dbReference type="ARBA" id="ARBA00022519"/>
    </source>
</evidence>
<keyword evidence="2 9" id="KW-1003">Cell membrane</keyword>
<evidence type="ECO:0000256" key="2">
    <source>
        <dbReference type="ARBA" id="ARBA00022475"/>
    </source>
</evidence>
<feature type="region of interest" description="Disordered" evidence="10">
    <location>
        <begin position="1"/>
        <end position="20"/>
    </location>
</feature>
<dbReference type="GO" id="GO:0090529">
    <property type="term" value="P:cell septum assembly"/>
    <property type="evidence" value="ECO:0007669"/>
    <property type="project" value="InterPro"/>
</dbReference>
<dbReference type="RefSeq" id="WP_028094343.1">
    <property type="nucleotide sequence ID" value="NZ_BNAP01000015.1"/>
</dbReference>
<keyword evidence="5 9" id="KW-0812">Transmembrane</keyword>
<proteinExistence type="inferred from homology"/>
<comment type="caution">
    <text evidence="12">The sequence shown here is derived from an EMBL/GenBank/DDBJ whole genome shotgun (WGS) entry which is preliminary data.</text>
</comment>
<dbReference type="GO" id="GO:0032153">
    <property type="term" value="C:cell division site"/>
    <property type="evidence" value="ECO:0007669"/>
    <property type="project" value="UniProtKB-UniRule"/>
</dbReference>
<dbReference type="GO" id="GO:0005886">
    <property type="term" value="C:plasma membrane"/>
    <property type="evidence" value="ECO:0007669"/>
    <property type="project" value="UniProtKB-SubCell"/>
</dbReference>
<dbReference type="PANTHER" id="PTHR35851:SF1">
    <property type="entry name" value="CELL DIVISION PROTEIN FTSQ"/>
    <property type="match status" value="1"/>
</dbReference>
<evidence type="ECO:0000259" key="11">
    <source>
        <dbReference type="PROSITE" id="PS51779"/>
    </source>
</evidence>
<dbReference type="InterPro" id="IPR034746">
    <property type="entry name" value="POTRA"/>
</dbReference>
<comment type="function">
    <text evidence="9">Essential cell division protein.</text>
</comment>
<feature type="domain" description="POTRA" evidence="11">
    <location>
        <begin position="83"/>
        <end position="151"/>
    </location>
</feature>
<dbReference type="InterPro" id="IPR005548">
    <property type="entry name" value="Cell_div_FtsQ/DivIB_C"/>
</dbReference>
<keyword evidence="3 9" id="KW-0997">Cell inner membrane</keyword>
<keyword evidence="8 9" id="KW-0131">Cell cycle</keyword>
<sequence length="297" mass="33282">MRPLIRFSRPRPATRHDPAPSRMKYRMQRWMLTPGIRLALRVGIPFCLCFAIGSAFLADQQRRDALNLFIAQLRASIQERPEFMVGLMAIDGAGDSLSEDIREAVGLDFPVSSFDLDLENIRQTIVGLDPVKTAAVRIRPGGILQVDVTERQPAVIWRSRSGVSMLDESGTHVDSLASRSERPDLPVIAGEGADARVPEALALISTARPLANRMRGLVRIGERRWDLVLDRGQRILLPAEAPVRALERVLALNEVQDLLDRDVAVVDMRLKARPTIRMTQAAIEDWWKIRKINGYGQ</sequence>
<dbReference type="EMBL" id="BNAP01000015">
    <property type="protein sequence ID" value="GHG95676.1"/>
    <property type="molecule type" value="Genomic_DNA"/>
</dbReference>
<gene>
    <name evidence="9 12" type="primary">ftsQ</name>
    <name evidence="12" type="ORF">GCM10010961_29550</name>
</gene>
<evidence type="ECO:0000256" key="4">
    <source>
        <dbReference type="ARBA" id="ARBA00022618"/>
    </source>
</evidence>
<comment type="subcellular location">
    <subcellularLocation>
        <location evidence="9">Cell inner membrane</location>
        <topology evidence="9">Single-pass type II membrane protein</topology>
    </subcellularLocation>
    <subcellularLocation>
        <location evidence="1">Membrane</location>
    </subcellularLocation>
    <text evidence="9">Localizes to the division septum.</text>
</comment>
<evidence type="ECO:0000256" key="9">
    <source>
        <dbReference type="HAMAP-Rule" id="MF_00911"/>
    </source>
</evidence>
<dbReference type="HAMAP" id="MF_00911">
    <property type="entry name" value="FtsQ_subfam"/>
    <property type="match status" value="1"/>
</dbReference>
<evidence type="ECO:0000256" key="6">
    <source>
        <dbReference type="ARBA" id="ARBA00022989"/>
    </source>
</evidence>
<keyword evidence="7 9" id="KW-0472">Membrane</keyword>
<dbReference type="AlphaFoldDB" id="A0A8J3H9U5"/>
<evidence type="ECO:0000256" key="8">
    <source>
        <dbReference type="ARBA" id="ARBA00023306"/>
    </source>
</evidence>
<evidence type="ECO:0000256" key="1">
    <source>
        <dbReference type="ARBA" id="ARBA00004370"/>
    </source>
</evidence>
<dbReference type="PANTHER" id="PTHR35851">
    <property type="entry name" value="CELL DIVISION PROTEIN FTSQ"/>
    <property type="match status" value="1"/>
</dbReference>
<dbReference type="Gene3D" id="3.40.50.11690">
    <property type="entry name" value="Cell division protein FtsQ/DivIB"/>
    <property type="match status" value="1"/>
</dbReference>